<keyword evidence="2" id="KW-1185">Reference proteome</keyword>
<evidence type="ECO:0000313" key="1">
    <source>
        <dbReference type="EMBL" id="TDG69518.1"/>
    </source>
</evidence>
<accession>A0A4R5NAU5</accession>
<evidence type="ECO:0000313" key="2">
    <source>
        <dbReference type="Proteomes" id="UP000295681"/>
    </source>
</evidence>
<reference evidence="1 2" key="1">
    <citation type="journal article" date="2019" name="Appl. Microbiol. Biotechnol.">
        <title>Uncovering carbohydrate metabolism through a genotype-phenotype association study of 56 lactic acid bacteria genomes.</title>
        <authorList>
            <person name="Buron-Moles G."/>
            <person name="Chailyan A."/>
            <person name="Dolejs I."/>
            <person name="Forster J."/>
            <person name="Miks M.H."/>
        </authorList>
    </citation>
    <scope>NUCLEOTIDE SEQUENCE [LARGE SCALE GENOMIC DNA]</scope>
    <source>
        <strain evidence="1 2">ATCC 700006</strain>
    </source>
</reference>
<protein>
    <recommendedName>
        <fullName evidence="3">IpaB/EvcA family protein</fullName>
    </recommendedName>
</protein>
<sequence length="315" mass="35802">MTPNIQKLLDTVNEIYPGTVMVRDSAPASGRLLVDQIHQSVLGERLLIELEDSTAADFQIGNELLQMLLTLNNIMPQVFFALSFDDEGLDDQLIQIATRLHHVVLHAITYQELAKKGILTRETATAYLAGIQDSLTPENGELDDESLWRLLTLLDALVFAQFVPEKYFLTTLQTTYPIAYTAAKQLVEPILQADVTSSRQLRRQVVQLFTHVDEVLAKWGKPTINANEFVTVTSVLSKRQLNQEVRQVFDIFHSEMLDFQTKKTAYVGLNKTDRQNSFVLTFSDDESQKPAFFKEIYAMTVEALFKKLALPYIER</sequence>
<name>A0A4R5NAU5_9LACO</name>
<dbReference type="Proteomes" id="UP000295681">
    <property type="component" value="Unassembled WGS sequence"/>
</dbReference>
<comment type="caution">
    <text evidence="1">The sequence shown here is derived from an EMBL/GenBank/DDBJ whole genome shotgun (WGS) entry which is preliminary data.</text>
</comment>
<dbReference type="AlphaFoldDB" id="A0A4R5NAU5"/>
<dbReference type="STRING" id="907931.GCA_000165675_01410"/>
<organism evidence="1 2">
    <name type="scientific">Leuconostoc fallax</name>
    <dbReference type="NCBI Taxonomy" id="1251"/>
    <lineage>
        <taxon>Bacteria</taxon>
        <taxon>Bacillati</taxon>
        <taxon>Bacillota</taxon>
        <taxon>Bacilli</taxon>
        <taxon>Lactobacillales</taxon>
        <taxon>Lactobacillaceae</taxon>
        <taxon>Leuconostoc</taxon>
    </lineage>
</organism>
<proteinExistence type="predicted"/>
<gene>
    <name evidence="1" type="ORF">C5L23_000980</name>
</gene>
<evidence type="ECO:0008006" key="3">
    <source>
        <dbReference type="Google" id="ProtNLM"/>
    </source>
</evidence>
<dbReference type="RefSeq" id="WP_133264176.1">
    <property type="nucleotide sequence ID" value="NZ_JAGYGP010000001.1"/>
</dbReference>
<dbReference type="EMBL" id="PUFI01000005">
    <property type="protein sequence ID" value="TDG69518.1"/>
    <property type="molecule type" value="Genomic_DNA"/>
</dbReference>